<comment type="subcellular location">
    <subcellularLocation>
        <location evidence="2">Cytoplasm</location>
    </subcellularLocation>
</comment>
<evidence type="ECO:0000256" key="1">
    <source>
        <dbReference type="ARBA" id="ARBA00001946"/>
    </source>
</evidence>
<dbReference type="CDD" id="cd04666">
    <property type="entry name" value="NUDIX_DIPP2_like_Nudt4"/>
    <property type="match status" value="1"/>
</dbReference>
<dbReference type="GO" id="GO:0005737">
    <property type="term" value="C:cytoplasm"/>
    <property type="evidence" value="ECO:0007669"/>
    <property type="project" value="UniProtKB-SubCell"/>
</dbReference>
<evidence type="ECO:0000313" key="12">
    <source>
        <dbReference type="Proteomes" id="UP000274131"/>
    </source>
</evidence>
<evidence type="ECO:0000256" key="8">
    <source>
        <dbReference type="ARBA" id="ARBA00022842"/>
    </source>
</evidence>
<dbReference type="AlphaFoldDB" id="A0A0N4V1P6"/>
<evidence type="ECO:0000256" key="5">
    <source>
        <dbReference type="ARBA" id="ARBA00022490"/>
    </source>
</evidence>
<dbReference type="InterPro" id="IPR015797">
    <property type="entry name" value="NUDIX_hydrolase-like_dom_sf"/>
</dbReference>
<reference evidence="13" key="1">
    <citation type="submission" date="2017-02" db="UniProtKB">
        <authorList>
            <consortium name="WormBaseParasite"/>
        </authorList>
    </citation>
    <scope>IDENTIFICATION</scope>
</reference>
<evidence type="ECO:0000313" key="13">
    <source>
        <dbReference type="WBParaSite" id="EVEC_0000388301-mRNA-1"/>
    </source>
</evidence>
<dbReference type="PANTHER" id="PTHR12629:SF0">
    <property type="entry name" value="DIPHOSPHOINOSITOL-POLYPHOSPHATE DIPHOSPHATASE"/>
    <property type="match status" value="1"/>
</dbReference>
<comment type="cofactor">
    <cofactor evidence="1">
        <name>Mg(2+)</name>
        <dbReference type="ChEBI" id="CHEBI:18420"/>
    </cofactor>
</comment>
<accession>A0A0N4V1P6</accession>
<dbReference type="GO" id="GO:0034432">
    <property type="term" value="F:bis(5'-adenosyl)-pentaphosphatase activity"/>
    <property type="evidence" value="ECO:0007669"/>
    <property type="project" value="TreeGrafter"/>
</dbReference>
<dbReference type="PROSITE" id="PS51462">
    <property type="entry name" value="NUDIX"/>
    <property type="match status" value="1"/>
</dbReference>
<dbReference type="WBParaSite" id="EVEC_0000388301-mRNA-1">
    <property type="protein sequence ID" value="EVEC_0000388301-mRNA-1"/>
    <property type="gene ID" value="EVEC_0000388301"/>
</dbReference>
<keyword evidence="12" id="KW-1185">Reference proteome</keyword>
<dbReference type="SUPFAM" id="SSF55811">
    <property type="entry name" value="Nudix"/>
    <property type="match status" value="1"/>
</dbReference>
<keyword evidence="5" id="KW-0963">Cytoplasm</keyword>
<dbReference type="InterPro" id="IPR000086">
    <property type="entry name" value="NUDIX_hydrolase_dom"/>
</dbReference>
<dbReference type="GO" id="GO:1901909">
    <property type="term" value="P:diadenosine hexaphosphate catabolic process"/>
    <property type="evidence" value="ECO:0007669"/>
    <property type="project" value="TreeGrafter"/>
</dbReference>
<dbReference type="Proteomes" id="UP000274131">
    <property type="component" value="Unassembled WGS sequence"/>
</dbReference>
<dbReference type="FunFam" id="3.90.79.10:FF:000002">
    <property type="entry name" value="diphosphoinositol polyphosphate phosphohydrolase 1"/>
    <property type="match status" value="1"/>
</dbReference>
<dbReference type="EMBL" id="UXUI01007633">
    <property type="protein sequence ID" value="VDD88448.1"/>
    <property type="molecule type" value="Genomic_DNA"/>
</dbReference>
<dbReference type="STRING" id="51028.A0A0N4V1P6"/>
<dbReference type="InterPro" id="IPR047198">
    <property type="entry name" value="DDP-like_NUDIX"/>
</dbReference>
<keyword evidence="8" id="KW-0460">Magnesium</keyword>
<evidence type="ECO:0000256" key="2">
    <source>
        <dbReference type="ARBA" id="ARBA00004496"/>
    </source>
</evidence>
<feature type="domain" description="Nudix hydrolase" evidence="10">
    <location>
        <begin position="14"/>
        <end position="139"/>
    </location>
</feature>
<name>A0A0N4V1P6_ENTVE</name>
<proteinExistence type="inferred from homology"/>
<comment type="similarity">
    <text evidence="3">Belongs to the Nudix hydrolase family. DIPP subfamily.</text>
</comment>
<keyword evidence="7" id="KW-0378">Hydrolase</keyword>
<evidence type="ECO:0000256" key="7">
    <source>
        <dbReference type="ARBA" id="ARBA00022801"/>
    </source>
</evidence>
<evidence type="ECO:0000256" key="3">
    <source>
        <dbReference type="ARBA" id="ARBA00008266"/>
    </source>
</evidence>
<evidence type="ECO:0000259" key="10">
    <source>
        <dbReference type="PROSITE" id="PS51462"/>
    </source>
</evidence>
<dbReference type="Pfam" id="PF00293">
    <property type="entry name" value="NUDIX"/>
    <property type="match status" value="1"/>
</dbReference>
<dbReference type="EC" id="3.6.1.52" evidence="4"/>
<dbReference type="PANTHER" id="PTHR12629">
    <property type="entry name" value="DIPHOSPHOINOSITOL POLYPHOSPHATE PHOSPHOHYDROLASE"/>
    <property type="match status" value="1"/>
</dbReference>
<dbReference type="PROSITE" id="PS00893">
    <property type="entry name" value="NUDIX_BOX"/>
    <property type="match status" value="1"/>
</dbReference>
<gene>
    <name evidence="11" type="ORF">EVEC_LOCUS3591</name>
</gene>
<dbReference type="GO" id="GO:1901911">
    <property type="term" value="P:adenosine 5'-(hexahydrogen pentaphosphate) catabolic process"/>
    <property type="evidence" value="ECO:0007669"/>
    <property type="project" value="TreeGrafter"/>
</dbReference>
<reference evidence="11 12" key="2">
    <citation type="submission" date="2018-10" db="EMBL/GenBank/DDBJ databases">
        <authorList>
            <consortium name="Pathogen Informatics"/>
        </authorList>
    </citation>
    <scope>NUCLEOTIDE SEQUENCE [LARGE SCALE GENOMIC DNA]</scope>
</reference>
<dbReference type="GO" id="GO:0071543">
    <property type="term" value="P:diphosphoinositol polyphosphate metabolic process"/>
    <property type="evidence" value="ECO:0007669"/>
    <property type="project" value="TreeGrafter"/>
</dbReference>
<dbReference type="GO" id="GO:0005634">
    <property type="term" value="C:nucleus"/>
    <property type="evidence" value="ECO:0007669"/>
    <property type="project" value="TreeGrafter"/>
</dbReference>
<dbReference type="Gene3D" id="3.90.79.10">
    <property type="entry name" value="Nucleoside Triphosphate Pyrophosphohydrolase"/>
    <property type="match status" value="1"/>
</dbReference>
<dbReference type="GO" id="GO:0008486">
    <property type="term" value="F:diphosphoinositol-polyphosphate diphosphatase activity"/>
    <property type="evidence" value="ECO:0007669"/>
    <property type="project" value="UniProtKB-EC"/>
</dbReference>
<dbReference type="GO" id="GO:0046872">
    <property type="term" value="F:metal ion binding"/>
    <property type="evidence" value="ECO:0007669"/>
    <property type="project" value="UniProtKB-KW"/>
</dbReference>
<evidence type="ECO:0000256" key="9">
    <source>
        <dbReference type="ARBA" id="ARBA00033994"/>
    </source>
</evidence>
<evidence type="ECO:0000313" key="11">
    <source>
        <dbReference type="EMBL" id="VDD88448.1"/>
    </source>
</evidence>
<dbReference type="GO" id="GO:0034431">
    <property type="term" value="F:bis(5'-adenosyl)-hexaphosphatase activity"/>
    <property type="evidence" value="ECO:0007669"/>
    <property type="project" value="TreeGrafter"/>
</dbReference>
<dbReference type="InterPro" id="IPR020084">
    <property type="entry name" value="NUDIX_hydrolase_CS"/>
</dbReference>
<evidence type="ECO:0000256" key="6">
    <source>
        <dbReference type="ARBA" id="ARBA00022723"/>
    </source>
</evidence>
<dbReference type="OrthoDB" id="2011998at2759"/>
<dbReference type="GO" id="GO:0000298">
    <property type="term" value="F:endopolyphosphatase activity"/>
    <property type="evidence" value="ECO:0007669"/>
    <property type="project" value="TreeGrafter"/>
</dbReference>
<keyword evidence="6" id="KW-0479">Metal-binding</keyword>
<protein>
    <recommendedName>
        <fullName evidence="4">diphosphoinositol-polyphosphate diphosphatase</fullName>
        <ecNumber evidence="4">3.6.1.52</ecNumber>
    </recommendedName>
</protein>
<comment type="catalytic activity">
    <reaction evidence="9">
        <text>diphospho-myo-inositol polyphosphate + H2O = myo-inositol polyphosphate + phosphate.</text>
        <dbReference type="EC" id="3.6.1.52"/>
    </reaction>
</comment>
<dbReference type="GO" id="GO:1901907">
    <property type="term" value="P:diadenosine pentaphosphate catabolic process"/>
    <property type="evidence" value="ECO:0007669"/>
    <property type="project" value="TreeGrafter"/>
</dbReference>
<organism evidence="13">
    <name type="scientific">Enterobius vermicularis</name>
    <name type="common">Human pinworm</name>
    <dbReference type="NCBI Taxonomy" id="51028"/>
    <lineage>
        <taxon>Eukaryota</taxon>
        <taxon>Metazoa</taxon>
        <taxon>Ecdysozoa</taxon>
        <taxon>Nematoda</taxon>
        <taxon>Chromadorea</taxon>
        <taxon>Rhabditida</taxon>
        <taxon>Spirurina</taxon>
        <taxon>Oxyuridomorpha</taxon>
        <taxon>Oxyuroidea</taxon>
        <taxon>Oxyuridae</taxon>
        <taxon>Enterobius</taxon>
    </lineage>
</organism>
<evidence type="ECO:0000256" key="4">
    <source>
        <dbReference type="ARBA" id="ARBA00012527"/>
    </source>
</evidence>
<sequence>MKKNGERQLDGQGFRLRAAGLCTRRQGSRMQILLVSGTKDERRWVIPGGGIELNEDEQAAALREVLEEAGVVGKVVERVGEFRDEERRHRTAVFILSVTEELREWEDGFSGRKRQWMTIEEGIKRVKASQICILKHILNLSNQYTLTKSIA</sequence>